<gene>
    <name evidence="1" type="ORF">HO173_001599</name>
</gene>
<accession>A0A8H6G3T1</accession>
<keyword evidence="2" id="KW-1185">Reference proteome</keyword>
<proteinExistence type="predicted"/>
<dbReference type="GeneID" id="59283273"/>
<comment type="caution">
    <text evidence="1">The sequence shown here is derived from an EMBL/GenBank/DDBJ whole genome shotgun (WGS) entry which is preliminary data.</text>
</comment>
<dbReference type="RefSeq" id="XP_037169260.1">
    <property type="nucleotide sequence ID" value="XM_037303538.1"/>
</dbReference>
<dbReference type="EMBL" id="JACCJC010000004">
    <property type="protein sequence ID" value="KAF6239991.1"/>
    <property type="molecule type" value="Genomic_DNA"/>
</dbReference>
<name>A0A8H6G3T1_9LECA</name>
<dbReference type="Proteomes" id="UP000578531">
    <property type="component" value="Unassembled WGS sequence"/>
</dbReference>
<reference evidence="1 2" key="1">
    <citation type="journal article" date="2020" name="Genomics">
        <title>Complete, high-quality genomes from long-read metagenomic sequencing of two wolf lichen thalli reveals enigmatic genome architecture.</title>
        <authorList>
            <person name="McKenzie S.K."/>
            <person name="Walston R.F."/>
            <person name="Allen J.L."/>
        </authorList>
    </citation>
    <scope>NUCLEOTIDE SEQUENCE [LARGE SCALE GENOMIC DNA]</scope>
    <source>
        <strain evidence="1">WasteWater2</strain>
    </source>
</reference>
<evidence type="ECO:0000313" key="2">
    <source>
        <dbReference type="Proteomes" id="UP000578531"/>
    </source>
</evidence>
<sequence length="98" mass="11301">MDETYHCVRNSKGPHRVDPNVLEMHEDARPIELTYLALQELNEQSLQEMEQPGPLVELHAHEPSEIQLNKDYRGNGIFKPEILLLLSQLRNGDQDQSV</sequence>
<evidence type="ECO:0000313" key="1">
    <source>
        <dbReference type="EMBL" id="KAF6239991.1"/>
    </source>
</evidence>
<protein>
    <submittedName>
        <fullName evidence="1">Uncharacterized protein</fullName>
    </submittedName>
</protein>
<dbReference type="AlphaFoldDB" id="A0A8H6G3T1"/>
<organism evidence="1 2">
    <name type="scientific">Letharia columbiana</name>
    <dbReference type="NCBI Taxonomy" id="112416"/>
    <lineage>
        <taxon>Eukaryota</taxon>
        <taxon>Fungi</taxon>
        <taxon>Dikarya</taxon>
        <taxon>Ascomycota</taxon>
        <taxon>Pezizomycotina</taxon>
        <taxon>Lecanoromycetes</taxon>
        <taxon>OSLEUM clade</taxon>
        <taxon>Lecanoromycetidae</taxon>
        <taxon>Lecanorales</taxon>
        <taxon>Lecanorineae</taxon>
        <taxon>Parmeliaceae</taxon>
        <taxon>Letharia</taxon>
    </lineage>
</organism>